<keyword evidence="2" id="KW-0732">Signal</keyword>
<dbReference type="EMBL" id="NVCU01000056">
    <property type="protein sequence ID" value="PFT96462.1"/>
    <property type="molecule type" value="Genomic_DNA"/>
</dbReference>
<reference evidence="3 4" key="1">
    <citation type="submission" date="2017-09" db="EMBL/GenBank/DDBJ databases">
        <title>Large-scale bioinformatics analysis of Bacillus genomes uncovers conserved roles of natural products in bacterial physiology.</title>
        <authorList>
            <consortium name="Agbiome Team Llc"/>
            <person name="Bleich R.M."/>
            <person name="Grubbs K.J."/>
            <person name="Santa Maria K.C."/>
            <person name="Allen S.E."/>
            <person name="Farag S."/>
            <person name="Shank E.A."/>
            <person name="Bowers A."/>
        </authorList>
    </citation>
    <scope>NUCLEOTIDE SEQUENCE [LARGE SCALE GENOMIC DNA]</scope>
    <source>
        <strain evidence="3 4">AFS064137</strain>
    </source>
</reference>
<dbReference type="Proteomes" id="UP000225910">
    <property type="component" value="Unassembled WGS sequence"/>
</dbReference>
<keyword evidence="1" id="KW-0472">Membrane</keyword>
<evidence type="ECO:0000313" key="4">
    <source>
        <dbReference type="Proteomes" id="UP000225910"/>
    </source>
</evidence>
<evidence type="ECO:0000313" key="3">
    <source>
        <dbReference type="EMBL" id="PFT96462.1"/>
    </source>
</evidence>
<evidence type="ECO:0000256" key="2">
    <source>
        <dbReference type="SAM" id="SignalP"/>
    </source>
</evidence>
<gene>
    <name evidence="3" type="ORF">COK81_08945</name>
</gene>
<keyword evidence="1" id="KW-0812">Transmembrane</keyword>
<name>A0A9X7B1Y4_BACTU</name>
<dbReference type="RefSeq" id="WP_006921666.1">
    <property type="nucleotide sequence ID" value="NZ_JAUKEV010000074.1"/>
</dbReference>
<keyword evidence="1" id="KW-1133">Transmembrane helix</keyword>
<feature type="transmembrane region" description="Helical" evidence="1">
    <location>
        <begin position="43"/>
        <end position="64"/>
    </location>
</feature>
<protein>
    <recommendedName>
        <fullName evidence="5">Conjugal transfer protein</fullName>
    </recommendedName>
</protein>
<feature type="chain" id="PRO_5040848983" description="Conjugal transfer protein" evidence="2">
    <location>
        <begin position="28"/>
        <end position="107"/>
    </location>
</feature>
<dbReference type="Pfam" id="PF18895">
    <property type="entry name" value="T4SS_pilin"/>
    <property type="match status" value="1"/>
</dbReference>
<evidence type="ECO:0000256" key="1">
    <source>
        <dbReference type="SAM" id="Phobius"/>
    </source>
</evidence>
<accession>A0A9X7B1Y4</accession>
<organism evidence="3 4">
    <name type="scientific">Bacillus thuringiensis</name>
    <dbReference type="NCBI Taxonomy" id="1428"/>
    <lineage>
        <taxon>Bacteria</taxon>
        <taxon>Bacillati</taxon>
        <taxon>Bacillota</taxon>
        <taxon>Bacilli</taxon>
        <taxon>Bacillales</taxon>
        <taxon>Bacillaceae</taxon>
        <taxon>Bacillus</taxon>
        <taxon>Bacillus cereus group</taxon>
    </lineage>
</organism>
<evidence type="ECO:0008006" key="5">
    <source>
        <dbReference type="Google" id="ProtNLM"/>
    </source>
</evidence>
<proteinExistence type="predicted"/>
<dbReference type="AlphaFoldDB" id="A0A9X7B1Y4"/>
<feature type="signal peptide" evidence="2">
    <location>
        <begin position="1"/>
        <end position="27"/>
    </location>
</feature>
<comment type="caution">
    <text evidence="3">The sequence shown here is derived from an EMBL/GenBank/DDBJ whole genome shotgun (WGS) entry which is preliminary data.</text>
</comment>
<feature type="transmembrane region" description="Helical" evidence="1">
    <location>
        <begin position="85"/>
        <end position="103"/>
    </location>
</feature>
<dbReference type="InterPro" id="IPR043993">
    <property type="entry name" value="T4SS_pilin"/>
</dbReference>
<sequence length="107" mass="11283">MKIKGIGKAIRNFAVAAMLTIPSVTFAAGDNPQGALQKVIDGITGLFLILAPSVGGLALIWYGIQHYFAGDSHKKSELRDSMKSTVIISVLIMIASGLIKWVVGLAS</sequence>